<organism evidence="1 2">
    <name type="scientific">Grimontia hollisae</name>
    <name type="common">Vibrio hollisae</name>
    <dbReference type="NCBI Taxonomy" id="673"/>
    <lineage>
        <taxon>Bacteria</taxon>
        <taxon>Pseudomonadati</taxon>
        <taxon>Pseudomonadota</taxon>
        <taxon>Gammaproteobacteria</taxon>
        <taxon>Vibrionales</taxon>
        <taxon>Vibrionaceae</taxon>
        <taxon>Grimontia</taxon>
    </lineage>
</organism>
<sequence length="262" mass="29916">MYQNMPRGTLLPELDNERPFQPAYVESIATAIRQIRAVTGELFHSLYLSGEVARREAGDTADLSLTLVCTRSLNVQEYATLNTVRWRIEQGSDVIKRVQIDTVPLKDVTDLANIFRWGFFLKHCVVCLCGDNLGKSFGHFEVSWEVSKAMNGDLSARIKALRQKLARATHRGTQLDVAQEMAEMLIGASFGLVAHKEKKWAFDLKSASETFLMHYPDKTLEIERLFYLVERKPVKKRAVVVLFDNFSQWLVSEYARIDRKIG</sequence>
<accession>A0A377HM26</accession>
<evidence type="ECO:0000313" key="2">
    <source>
        <dbReference type="Proteomes" id="UP000254512"/>
    </source>
</evidence>
<dbReference type="GeneID" id="58897772"/>
<protein>
    <recommendedName>
        <fullName evidence="3">Polymerase nucleotidyl transferase domain-containing protein</fullName>
    </recommendedName>
</protein>
<evidence type="ECO:0000313" key="1">
    <source>
        <dbReference type="EMBL" id="STO57301.1"/>
    </source>
</evidence>
<dbReference type="AlphaFoldDB" id="A0A377HM26"/>
<reference evidence="1 2" key="1">
    <citation type="submission" date="2018-06" db="EMBL/GenBank/DDBJ databases">
        <authorList>
            <consortium name="Pathogen Informatics"/>
            <person name="Doyle S."/>
        </authorList>
    </citation>
    <scope>NUCLEOTIDE SEQUENCE [LARGE SCALE GENOMIC DNA]</scope>
    <source>
        <strain evidence="1 2">NCTC11645</strain>
    </source>
</reference>
<dbReference type="Proteomes" id="UP000254512">
    <property type="component" value="Unassembled WGS sequence"/>
</dbReference>
<gene>
    <name evidence="1" type="ORF">NCTC11645_01686</name>
</gene>
<dbReference type="STRING" id="673.AL542_17595"/>
<evidence type="ECO:0008006" key="3">
    <source>
        <dbReference type="Google" id="ProtNLM"/>
    </source>
</evidence>
<name>A0A377HM26_GRIHO</name>
<dbReference type="KEGG" id="gho:AL542_17595"/>
<dbReference type="RefSeq" id="WP_005505651.1">
    <property type="nucleotide sequence ID" value="NZ_CP014056.2"/>
</dbReference>
<dbReference type="EMBL" id="UGHD01000002">
    <property type="protein sequence ID" value="STO57301.1"/>
    <property type="molecule type" value="Genomic_DNA"/>
</dbReference>
<proteinExistence type="predicted"/>